<keyword evidence="2" id="KW-1015">Disulfide bond</keyword>
<organism evidence="4 5">
    <name type="scientific">Helicoverpa armigera</name>
    <name type="common">Cotton bollworm</name>
    <name type="synonym">Heliothis armigera</name>
    <dbReference type="NCBI Taxonomy" id="29058"/>
    <lineage>
        <taxon>Eukaryota</taxon>
        <taxon>Metazoa</taxon>
        <taxon>Ecdysozoa</taxon>
        <taxon>Arthropoda</taxon>
        <taxon>Hexapoda</taxon>
        <taxon>Insecta</taxon>
        <taxon>Pterygota</taxon>
        <taxon>Neoptera</taxon>
        <taxon>Endopterygota</taxon>
        <taxon>Lepidoptera</taxon>
        <taxon>Glossata</taxon>
        <taxon>Ditrysia</taxon>
        <taxon>Noctuoidea</taxon>
        <taxon>Noctuidae</taxon>
        <taxon>Heliothinae</taxon>
        <taxon>Helicoverpa</taxon>
    </lineage>
</organism>
<reference evidence="4 5" key="1">
    <citation type="journal article" date="2017" name="BMC Biol.">
        <title>Genomic innovations, transcriptional plasticity and gene loss underlying the evolution and divergence of two highly polyphagous and invasive Helicoverpa pest species.</title>
        <authorList>
            <person name="Pearce S.L."/>
            <person name="Clarke D.F."/>
            <person name="East P.D."/>
            <person name="Elfekih S."/>
            <person name="Gordon K.H."/>
            <person name="Jermiin L.S."/>
            <person name="McGaughran A."/>
            <person name="Oakeshott J.G."/>
            <person name="Papanikolaou A."/>
            <person name="Perera O.P."/>
            <person name="Rane R.V."/>
            <person name="Richards S."/>
            <person name="Tay W.T."/>
            <person name="Walsh T.K."/>
            <person name="Anderson A."/>
            <person name="Anderson C.J."/>
            <person name="Asgari S."/>
            <person name="Board P.G."/>
            <person name="Bretschneider A."/>
            <person name="Campbell P.M."/>
            <person name="Chertemps T."/>
            <person name="Christeller J.T."/>
            <person name="Coppin C.W."/>
            <person name="Downes S.J."/>
            <person name="Duan G."/>
            <person name="Farnsworth C.A."/>
            <person name="Good R.T."/>
            <person name="Han L.B."/>
            <person name="Han Y.C."/>
            <person name="Hatje K."/>
            <person name="Horne I."/>
            <person name="Huang Y.P."/>
            <person name="Hughes D.S."/>
            <person name="Jacquin-Joly E."/>
            <person name="James W."/>
            <person name="Jhangiani S."/>
            <person name="Kollmar M."/>
            <person name="Kuwar S.S."/>
            <person name="Li S."/>
            <person name="Liu N.Y."/>
            <person name="Maibeche M.T."/>
            <person name="Miller J.R."/>
            <person name="Montagne N."/>
            <person name="Perry T."/>
            <person name="Qu J."/>
            <person name="Song S.V."/>
            <person name="Sutton G.G."/>
            <person name="Vogel H."/>
            <person name="Walenz B.P."/>
            <person name="Xu W."/>
            <person name="Zhang H.J."/>
            <person name="Zou Z."/>
            <person name="Batterham P."/>
            <person name="Edwards O.R."/>
            <person name="Feyereisen R."/>
            <person name="Gibbs R.A."/>
            <person name="Heckel D.G."/>
            <person name="McGrath A."/>
            <person name="Robin C."/>
            <person name="Scherer S.E."/>
            <person name="Worley K.C."/>
            <person name="Wu Y.D."/>
        </authorList>
    </citation>
    <scope>NUCLEOTIDE SEQUENCE [LARGE SCALE GENOMIC DNA]</scope>
    <source>
        <strain evidence="4">Harm_GR_Male_#8</strain>
        <tissue evidence="4">Whole organism</tissue>
    </source>
</reference>
<protein>
    <recommendedName>
        <fullName evidence="3">EGF-like domain-containing protein</fullName>
    </recommendedName>
</protein>
<gene>
    <name evidence="4" type="primary">HaOG211931</name>
    <name evidence="4" type="ORF">B5X24_HaOG211931</name>
</gene>
<dbReference type="PANTHER" id="PTHR23259">
    <property type="entry name" value="RIDDLE"/>
    <property type="match status" value="1"/>
</dbReference>
<dbReference type="EMBL" id="KZ150221">
    <property type="protein sequence ID" value="PZC72102.1"/>
    <property type="molecule type" value="Genomic_DNA"/>
</dbReference>
<dbReference type="CDD" id="cd19941">
    <property type="entry name" value="TIL"/>
    <property type="match status" value="9"/>
</dbReference>
<proteinExistence type="predicted"/>
<dbReference type="InterPro" id="IPR051368">
    <property type="entry name" value="SerProtInhib-TIL_Domain"/>
</dbReference>
<dbReference type="InterPro" id="IPR000742">
    <property type="entry name" value="EGF"/>
</dbReference>
<feature type="domain" description="EGF-like" evidence="3">
    <location>
        <begin position="123"/>
        <end position="161"/>
    </location>
</feature>
<feature type="domain" description="EGF-like" evidence="3">
    <location>
        <begin position="7"/>
        <end position="33"/>
    </location>
</feature>
<accession>A0A2W1B8Z9</accession>
<feature type="domain" description="EGF-like" evidence="3">
    <location>
        <begin position="628"/>
        <end position="666"/>
    </location>
</feature>
<name>A0A2W1B8Z9_HELAM</name>
<feature type="domain" description="EGF-like" evidence="3">
    <location>
        <begin position="371"/>
        <end position="410"/>
    </location>
</feature>
<dbReference type="GO" id="GO:0030414">
    <property type="term" value="F:peptidase inhibitor activity"/>
    <property type="evidence" value="ECO:0007669"/>
    <property type="project" value="UniProtKB-KW"/>
</dbReference>
<sequence>KKQKNNVCTAVCRPGGCVCKPGFILTEINGTCVAPDDCPVQPPTCGVNQTYVDCNVSCTDTCPTTDSRAQVACSIAAPCPSGCACKPGYLKLSYENPICVNASDCPPVKCTRPNEVLKRNPKECFSERCEDRGKPCDPVFPATPRCVCKEGFFRNEDDKCIPASECGKPRCKDPNAVFKSCTSACEPTCSNPDTNRACIEVCKPPGCVCKPGFVLSETEGKCVEPDNCPAKPCKDPNAVFKTCTSACEPTCTNPNTNRACIAMCKPPGCVCKTGFVLSETEGKCVKPEKCPALGCKGDKNATLVNCPNACPLTCADNGIIKPCVAICLPSDCQCNDGFVLTERGGKCIKPEDCPVQPSCKANEVFSNCPSPCQSTCANPNSNQPCIKKCMPPGCVCKPGFVRSKENGECIELKNCPVLGCKGDRNATFVDCPSACPLTCADNGIMKPCVAACLPSDCQCNDGYVLTERGGKCIKQEDCPAEPQCNGDRNATSQACPSPCQVTCDQPEIKGACTAMCVKEGCVCKDGYIRNKTGGVCIQPEDCPGGSPTCGANKTYVRCNAGCPNNVCPKDDSLAIVACDPPNPCPGGCGCKPGYWRLSEENDTCVLGVDCPPIICTRPNEMYNPNPPDCLQDRCDNRNTPCDFPYPKRPSCVCIDGYFRNSEGICVPEWECPVLECGYNEIEVPCHQKCPPQSCEIAYTEYICTKESQLCVPGCDCLPDHLRNASGICIPNVECPYPAPPVCGENEIARDCRRICPPQSCLSKYVLYRCFEDLPCEPGCDCIENYLRNKDGVCVPSEECPAPCHKREECKPTCANPNPPNCEYSPPKENIDGCDCKIGYVLSEIGGKCIPIEECPKDLGCNGDANATIKQCPMPCPARCDSPNAVPCKRKCDAIGCQCKPGYLLSNVTGKCILPNECPGGNPCGKNGRFVNCKSNCTRDYCPIDDKPRVSCNTSANSCLPGCICELNHKRLSVNNDTCIVASDCPPINCTRPGEEYNSCPSPCRKESCKDINNQPTVCNTLLLNCEPDCICKKDYFRNSSGICIPAKDCPCRNEYKQSQDKPVPPYLS</sequence>
<evidence type="ECO:0000259" key="3">
    <source>
        <dbReference type="SMART" id="SM00181"/>
    </source>
</evidence>
<feature type="domain" description="EGF-like" evidence="3">
    <location>
        <begin position="313"/>
        <end position="348"/>
    </location>
</feature>
<keyword evidence="1" id="KW-0646">Protease inhibitor</keyword>
<dbReference type="SMART" id="SM00181">
    <property type="entry name" value="EGF"/>
    <property type="match status" value="10"/>
</dbReference>
<feature type="domain" description="EGF-like" evidence="3">
    <location>
        <begin position="878"/>
        <end position="912"/>
    </location>
</feature>
<feature type="domain" description="EGF-like" evidence="3">
    <location>
        <begin position="72"/>
        <end position="100"/>
    </location>
</feature>
<dbReference type="InterPro" id="IPR002919">
    <property type="entry name" value="TIL_dom"/>
</dbReference>
<dbReference type="Gene3D" id="2.10.25.10">
    <property type="entry name" value="Laminin"/>
    <property type="match status" value="16"/>
</dbReference>
<dbReference type="AlphaFoldDB" id="A0A2W1B8Z9"/>
<dbReference type="InterPro" id="IPR036084">
    <property type="entry name" value="Ser_inhib-like_sf"/>
</dbReference>
<evidence type="ECO:0000256" key="2">
    <source>
        <dbReference type="ARBA" id="ARBA00023157"/>
    </source>
</evidence>
<feature type="non-terminal residue" evidence="4">
    <location>
        <position position="1"/>
    </location>
</feature>
<dbReference type="SUPFAM" id="SSF57567">
    <property type="entry name" value="Serine protease inhibitors"/>
    <property type="match status" value="14"/>
</dbReference>
<evidence type="ECO:0000313" key="4">
    <source>
        <dbReference type="EMBL" id="PZC72102.1"/>
    </source>
</evidence>
<feature type="domain" description="EGF-like" evidence="3">
    <location>
        <begin position="180"/>
        <end position="223"/>
    </location>
</feature>
<dbReference type="PANTHER" id="PTHR23259:SF70">
    <property type="entry name" value="ACCESSORY GLAND PROTEIN ACP62F-RELATED"/>
    <property type="match status" value="1"/>
</dbReference>
<evidence type="ECO:0000313" key="5">
    <source>
        <dbReference type="Proteomes" id="UP000249218"/>
    </source>
</evidence>
<keyword evidence="5" id="KW-1185">Reference proteome</keyword>
<evidence type="ECO:0000256" key="1">
    <source>
        <dbReference type="ARBA" id="ARBA00022690"/>
    </source>
</evidence>
<feature type="domain" description="EGF-like" evidence="3">
    <location>
        <begin position="438"/>
        <end position="473"/>
    </location>
</feature>
<dbReference type="Pfam" id="PF01826">
    <property type="entry name" value="TIL"/>
    <property type="match status" value="12"/>
</dbReference>
<dbReference type="Proteomes" id="UP000249218">
    <property type="component" value="Unassembled WGS sequence"/>
</dbReference>
<dbReference type="OrthoDB" id="5945029at2759"/>
<feature type="domain" description="EGF-like" evidence="3">
    <location>
        <begin position="242"/>
        <end position="285"/>
    </location>
</feature>